<dbReference type="InterPro" id="IPR012337">
    <property type="entry name" value="RNaseH-like_sf"/>
</dbReference>
<dbReference type="CDD" id="cd09276">
    <property type="entry name" value="Rnase_HI_RT_non_LTR"/>
    <property type="match status" value="1"/>
</dbReference>
<dbReference type="InterPro" id="IPR036397">
    <property type="entry name" value="RNaseH_sf"/>
</dbReference>
<evidence type="ECO:0000259" key="1">
    <source>
        <dbReference type="PROSITE" id="PS50879"/>
    </source>
</evidence>
<feature type="domain" description="RNase H type-1" evidence="1">
    <location>
        <begin position="1"/>
        <end position="86"/>
    </location>
</feature>
<dbReference type="Pfam" id="PF00075">
    <property type="entry name" value="RNase_H"/>
    <property type="match status" value="1"/>
</dbReference>
<dbReference type="Gene3D" id="3.30.420.10">
    <property type="entry name" value="Ribonuclease H-like superfamily/Ribonuclease H"/>
    <property type="match status" value="1"/>
</dbReference>
<dbReference type="SUPFAM" id="SSF53098">
    <property type="entry name" value="Ribonuclease H-like"/>
    <property type="match status" value="1"/>
</dbReference>
<dbReference type="RefSeq" id="XP_018328700.1">
    <property type="nucleotide sequence ID" value="XM_018473198.1"/>
</dbReference>
<sequence>MAAIRKCAEKLLEDRVEGRDLQICTDSQASIMALEKPVTTSKLVQRVKDTLNELGTRNRVTIIWIPGHSGYNGYEKADKLAKQGADMEEQPDGEVGIPYQEGNNAISRIMRKQKWNTWPATLGHRWSKELLGKYINSWNMELRNMKRNDALLILLLFIGYSELRCYTHKTQGRSYLRRWCESEKETPRHEPGEAAVLAGQLVYGHLSEGQRDGDTIV</sequence>
<keyword evidence="2" id="KW-1185">Reference proteome</keyword>
<dbReference type="KEGG" id="apln:108739342"/>
<evidence type="ECO:0000313" key="2">
    <source>
        <dbReference type="Proteomes" id="UP000192223"/>
    </source>
</evidence>
<dbReference type="Proteomes" id="UP000192223">
    <property type="component" value="Unplaced"/>
</dbReference>
<organism evidence="2 3">
    <name type="scientific">Agrilus planipennis</name>
    <name type="common">Emerald ash borer</name>
    <name type="synonym">Agrilus marcopoli</name>
    <dbReference type="NCBI Taxonomy" id="224129"/>
    <lineage>
        <taxon>Eukaryota</taxon>
        <taxon>Metazoa</taxon>
        <taxon>Ecdysozoa</taxon>
        <taxon>Arthropoda</taxon>
        <taxon>Hexapoda</taxon>
        <taxon>Insecta</taxon>
        <taxon>Pterygota</taxon>
        <taxon>Neoptera</taxon>
        <taxon>Endopterygota</taxon>
        <taxon>Coleoptera</taxon>
        <taxon>Polyphaga</taxon>
        <taxon>Elateriformia</taxon>
        <taxon>Buprestoidea</taxon>
        <taxon>Buprestidae</taxon>
        <taxon>Agrilinae</taxon>
        <taxon>Agrilus</taxon>
    </lineage>
</organism>
<dbReference type="GO" id="GO:0004523">
    <property type="term" value="F:RNA-DNA hybrid ribonuclease activity"/>
    <property type="evidence" value="ECO:0007669"/>
    <property type="project" value="InterPro"/>
</dbReference>
<evidence type="ECO:0000313" key="3">
    <source>
        <dbReference type="RefSeq" id="XP_018328700.1"/>
    </source>
</evidence>
<accession>A0A1W4X8N5</accession>
<dbReference type="OrthoDB" id="7765170at2759"/>
<dbReference type="PROSITE" id="PS50879">
    <property type="entry name" value="RNASE_H_1"/>
    <property type="match status" value="1"/>
</dbReference>
<dbReference type="InParanoid" id="A0A1W4X8N5"/>
<protein>
    <submittedName>
        <fullName evidence="3">Uncharacterized protein LOC108739342</fullName>
    </submittedName>
</protein>
<dbReference type="GeneID" id="108739342"/>
<dbReference type="InterPro" id="IPR002156">
    <property type="entry name" value="RNaseH_domain"/>
</dbReference>
<reference evidence="3" key="1">
    <citation type="submission" date="2025-08" db="UniProtKB">
        <authorList>
            <consortium name="RefSeq"/>
        </authorList>
    </citation>
    <scope>IDENTIFICATION</scope>
    <source>
        <tissue evidence="3">Entire body</tissue>
    </source>
</reference>
<dbReference type="AlphaFoldDB" id="A0A1W4X8N5"/>
<gene>
    <name evidence="3" type="primary">LOC108739342</name>
</gene>
<proteinExistence type="predicted"/>
<name>A0A1W4X8N5_AGRPL</name>
<dbReference type="GO" id="GO:0003676">
    <property type="term" value="F:nucleic acid binding"/>
    <property type="evidence" value="ECO:0007669"/>
    <property type="project" value="InterPro"/>
</dbReference>